<dbReference type="InterPro" id="IPR036477">
    <property type="entry name" value="Formyl_transf_N_sf"/>
</dbReference>
<gene>
    <name evidence="7" type="ORF">A2Y85_04650</name>
</gene>
<dbReference type="Gene3D" id="3.40.50.12230">
    <property type="match status" value="1"/>
</dbReference>
<dbReference type="PANTHER" id="PTHR11138">
    <property type="entry name" value="METHIONYL-TRNA FORMYLTRANSFERASE"/>
    <property type="match status" value="1"/>
</dbReference>
<keyword evidence="3 7" id="KW-0808">Transferase</keyword>
<sequence length="247" mass="28048">MIPENPNDSDFIKNIDSLKPDLFILASYGYILKKDFLSIAPMGGINVHPSLLPKYRGAAPIQRCLMNGDEKTGLTIFFMDEKIDHGEIFFQEEIVIDENDNYGSLSACLTEKARSVIESVLESVINKTCLRRNQEENNKSLAPKIKKEELYIDWQQPARVIHNLVRALAPKPGARTYFRDQEIKILRTSINMQNARPGEIIKINKCMAIGTGRGVLIIERLKPSNRMEMSGWDFINGIRLQQGEVLV</sequence>
<accession>A0A1F4U9U8</accession>
<dbReference type="SUPFAM" id="SSF50486">
    <property type="entry name" value="FMT C-terminal domain-like"/>
    <property type="match status" value="1"/>
</dbReference>
<evidence type="ECO:0000259" key="5">
    <source>
        <dbReference type="Pfam" id="PF00551"/>
    </source>
</evidence>
<dbReference type="CDD" id="cd08704">
    <property type="entry name" value="Met_tRNA_FMT_C"/>
    <property type="match status" value="1"/>
</dbReference>
<dbReference type="EC" id="2.1.2.9" evidence="2"/>
<proteinExistence type="inferred from homology"/>
<evidence type="ECO:0000259" key="6">
    <source>
        <dbReference type="Pfam" id="PF02911"/>
    </source>
</evidence>
<dbReference type="InterPro" id="IPR005793">
    <property type="entry name" value="Formyl_trans_C"/>
</dbReference>
<feature type="domain" description="Formyl transferase N-terminal" evidence="5">
    <location>
        <begin position="7"/>
        <end position="120"/>
    </location>
</feature>
<keyword evidence="4" id="KW-0648">Protein biosynthesis</keyword>
<evidence type="ECO:0000256" key="4">
    <source>
        <dbReference type="ARBA" id="ARBA00022917"/>
    </source>
</evidence>
<evidence type="ECO:0000313" key="8">
    <source>
        <dbReference type="Proteomes" id="UP000177025"/>
    </source>
</evidence>
<dbReference type="InterPro" id="IPR005794">
    <property type="entry name" value="Fmt"/>
</dbReference>
<dbReference type="InterPro" id="IPR002376">
    <property type="entry name" value="Formyl_transf_N"/>
</dbReference>
<dbReference type="AlphaFoldDB" id="A0A1F4U9U8"/>
<feature type="domain" description="Formyl transferase C-terminal" evidence="6">
    <location>
        <begin position="144"/>
        <end position="238"/>
    </location>
</feature>
<comment type="similarity">
    <text evidence="1">Belongs to the Fmt family.</text>
</comment>
<dbReference type="Pfam" id="PF00551">
    <property type="entry name" value="Formyl_trans_N"/>
    <property type="match status" value="1"/>
</dbReference>
<dbReference type="CDD" id="cd08646">
    <property type="entry name" value="FMT_core_Met-tRNA-FMT_N"/>
    <property type="match status" value="1"/>
</dbReference>
<evidence type="ECO:0000256" key="2">
    <source>
        <dbReference type="ARBA" id="ARBA00012261"/>
    </source>
</evidence>
<evidence type="ECO:0000256" key="1">
    <source>
        <dbReference type="ARBA" id="ARBA00010699"/>
    </source>
</evidence>
<dbReference type="Proteomes" id="UP000177025">
    <property type="component" value="Unassembled WGS sequence"/>
</dbReference>
<dbReference type="InterPro" id="IPR041711">
    <property type="entry name" value="Met-tRNA-FMT_N"/>
</dbReference>
<dbReference type="SUPFAM" id="SSF53328">
    <property type="entry name" value="Formyltransferase"/>
    <property type="match status" value="1"/>
</dbReference>
<dbReference type="EMBL" id="MEUM01000097">
    <property type="protein sequence ID" value="OGC41728.1"/>
    <property type="molecule type" value="Genomic_DNA"/>
</dbReference>
<dbReference type="NCBIfam" id="TIGR00460">
    <property type="entry name" value="fmt"/>
    <property type="match status" value="1"/>
</dbReference>
<dbReference type="GO" id="GO:0004479">
    <property type="term" value="F:methionyl-tRNA formyltransferase activity"/>
    <property type="evidence" value="ECO:0007669"/>
    <property type="project" value="UniProtKB-EC"/>
</dbReference>
<reference evidence="7 8" key="1">
    <citation type="journal article" date="2016" name="Nat. Commun.">
        <title>Thousands of microbial genomes shed light on interconnected biogeochemical processes in an aquifer system.</title>
        <authorList>
            <person name="Anantharaman K."/>
            <person name="Brown C.T."/>
            <person name="Hug L.A."/>
            <person name="Sharon I."/>
            <person name="Castelle C.J."/>
            <person name="Probst A.J."/>
            <person name="Thomas B.C."/>
            <person name="Singh A."/>
            <person name="Wilkins M.J."/>
            <person name="Karaoz U."/>
            <person name="Brodie E.L."/>
            <person name="Williams K.H."/>
            <person name="Hubbard S.S."/>
            <person name="Banfield J.F."/>
        </authorList>
    </citation>
    <scope>NUCLEOTIDE SEQUENCE [LARGE SCALE GENOMIC DNA]</scope>
</reference>
<dbReference type="InterPro" id="IPR044135">
    <property type="entry name" value="Met-tRNA-FMT_C"/>
</dbReference>
<name>A0A1F4U9U8_UNCW3</name>
<comment type="caution">
    <text evidence="7">The sequence shown here is derived from an EMBL/GenBank/DDBJ whole genome shotgun (WGS) entry which is preliminary data.</text>
</comment>
<evidence type="ECO:0000313" key="7">
    <source>
        <dbReference type="EMBL" id="OGC41728.1"/>
    </source>
</evidence>
<protein>
    <recommendedName>
        <fullName evidence="2">methionyl-tRNA formyltransferase</fullName>
        <ecNumber evidence="2">2.1.2.9</ecNumber>
    </recommendedName>
</protein>
<evidence type="ECO:0000256" key="3">
    <source>
        <dbReference type="ARBA" id="ARBA00022679"/>
    </source>
</evidence>
<dbReference type="GO" id="GO:0005829">
    <property type="term" value="C:cytosol"/>
    <property type="evidence" value="ECO:0007669"/>
    <property type="project" value="TreeGrafter"/>
</dbReference>
<dbReference type="Pfam" id="PF02911">
    <property type="entry name" value="Formyl_trans_C"/>
    <property type="match status" value="1"/>
</dbReference>
<organism evidence="7 8">
    <name type="scientific">candidate division WOR-3 bacterium RBG_13_43_14</name>
    <dbReference type="NCBI Taxonomy" id="1802590"/>
    <lineage>
        <taxon>Bacteria</taxon>
        <taxon>Bacteria division WOR-3</taxon>
    </lineage>
</organism>
<dbReference type="PANTHER" id="PTHR11138:SF5">
    <property type="entry name" value="METHIONYL-TRNA FORMYLTRANSFERASE, MITOCHONDRIAL"/>
    <property type="match status" value="1"/>
</dbReference>
<dbReference type="InterPro" id="IPR011034">
    <property type="entry name" value="Formyl_transferase-like_C_sf"/>
</dbReference>